<evidence type="ECO:0000313" key="2">
    <source>
        <dbReference type="Proteomes" id="UP000177324"/>
    </source>
</evidence>
<name>A0A1G1VLA0_9BACT</name>
<dbReference type="Gene3D" id="3.90.79.10">
    <property type="entry name" value="Nucleoside Triphosphate Pyrophosphohydrolase"/>
    <property type="match status" value="1"/>
</dbReference>
<reference evidence="1 2" key="1">
    <citation type="journal article" date="2016" name="Nat. Commun.">
        <title>Thousands of microbial genomes shed light on interconnected biogeochemical processes in an aquifer system.</title>
        <authorList>
            <person name="Anantharaman K."/>
            <person name="Brown C.T."/>
            <person name="Hug L.A."/>
            <person name="Sharon I."/>
            <person name="Castelle C.J."/>
            <person name="Probst A.J."/>
            <person name="Thomas B.C."/>
            <person name="Singh A."/>
            <person name="Wilkins M.J."/>
            <person name="Karaoz U."/>
            <person name="Brodie E.L."/>
            <person name="Williams K.H."/>
            <person name="Hubbard S.S."/>
            <person name="Banfield J.F."/>
        </authorList>
    </citation>
    <scope>NUCLEOTIDE SEQUENCE [LARGE SCALE GENOMIC DNA]</scope>
</reference>
<evidence type="ECO:0008006" key="3">
    <source>
        <dbReference type="Google" id="ProtNLM"/>
    </source>
</evidence>
<gene>
    <name evidence="1" type="ORF">A2784_03885</name>
</gene>
<proteinExistence type="predicted"/>
<protein>
    <recommendedName>
        <fullName evidence="3">Nudix hydrolase domain-containing protein</fullName>
    </recommendedName>
</protein>
<dbReference type="EMBL" id="MHCH01000049">
    <property type="protein sequence ID" value="OGY16188.1"/>
    <property type="molecule type" value="Genomic_DNA"/>
</dbReference>
<dbReference type="AlphaFoldDB" id="A0A1G1VLA0"/>
<comment type="caution">
    <text evidence="1">The sequence shown here is derived from an EMBL/GenBank/DDBJ whole genome shotgun (WGS) entry which is preliminary data.</text>
</comment>
<dbReference type="InterPro" id="IPR015797">
    <property type="entry name" value="NUDIX_hydrolase-like_dom_sf"/>
</dbReference>
<organism evidence="1 2">
    <name type="scientific">Candidatus Chisholmbacteria bacterium RIFCSPHIGHO2_01_FULL_48_12</name>
    <dbReference type="NCBI Taxonomy" id="1797589"/>
    <lineage>
        <taxon>Bacteria</taxon>
        <taxon>Candidatus Chisholmiibacteriota</taxon>
    </lineage>
</organism>
<accession>A0A1G1VLA0</accession>
<dbReference type="STRING" id="1797589.A2784_03885"/>
<dbReference type="Proteomes" id="UP000177324">
    <property type="component" value="Unassembled WGS sequence"/>
</dbReference>
<dbReference type="SUPFAM" id="SSF55811">
    <property type="entry name" value="Nudix"/>
    <property type="match status" value="1"/>
</dbReference>
<sequence length="64" mass="7596">MENEICPILIGYSDQTPQPNPKEVEAIKWIDWNDWLNEIKSHPHHYSPWCIEETQIISTKTSLF</sequence>
<evidence type="ECO:0000313" key="1">
    <source>
        <dbReference type="EMBL" id="OGY16188.1"/>
    </source>
</evidence>